<evidence type="ECO:0000313" key="2">
    <source>
        <dbReference type="Proteomes" id="UP000597762"/>
    </source>
</evidence>
<accession>A0A812CN73</accession>
<protein>
    <submittedName>
        <fullName evidence="1">Uncharacterized protein</fullName>
    </submittedName>
</protein>
<dbReference type="EMBL" id="CAHIKZ030001701">
    <property type="protein sequence ID" value="CAE1272818.1"/>
    <property type="molecule type" value="Genomic_DNA"/>
</dbReference>
<proteinExistence type="predicted"/>
<evidence type="ECO:0000313" key="1">
    <source>
        <dbReference type="EMBL" id="CAE1272818.1"/>
    </source>
</evidence>
<dbReference type="Proteomes" id="UP000597762">
    <property type="component" value="Unassembled WGS sequence"/>
</dbReference>
<gene>
    <name evidence="1" type="ORF">SPHA_37839</name>
</gene>
<comment type="caution">
    <text evidence="1">The sequence shown here is derived from an EMBL/GenBank/DDBJ whole genome shotgun (WGS) entry which is preliminary data.</text>
</comment>
<reference evidence="1" key="1">
    <citation type="submission" date="2021-01" db="EMBL/GenBank/DDBJ databases">
        <authorList>
            <person name="Li R."/>
            <person name="Bekaert M."/>
        </authorList>
    </citation>
    <scope>NUCLEOTIDE SEQUENCE</scope>
    <source>
        <strain evidence="1">Farmed</strain>
    </source>
</reference>
<name>A0A812CN73_ACAPH</name>
<keyword evidence="2" id="KW-1185">Reference proteome</keyword>
<sequence>MLSRRQAERNFSLADLVAVHKKLIEGMPFSLSACPRASLPTCLSTSFSICLTMASLCICFPVHYPFSLSACPLSFLAICLSTILSRYLPPFSLSACPLAAHFVCLFTSLSHDLTVYKLLSLTAYLWYLSVFDCLSTSLSPYLPPFSLPACPLAPLPICLTMASLVSVFLSISLSSYLPPLSLSACPVAFLPKLPVPELSPSLPVLLRPFSPLCLSLSLSPSLPVPEPFSLSASFLPLCLSTGFFPCLSVSAFMLASLCVSSFPLVTLRFSLSASLTLHLPAYNLSVCSFHRSFCLPRVTPFHSASYLSSSIQLLLPCMKDYTHKPGLN</sequence>
<organism evidence="1 2">
    <name type="scientific">Acanthosepion pharaonis</name>
    <name type="common">Pharaoh cuttlefish</name>
    <name type="synonym">Sepia pharaonis</name>
    <dbReference type="NCBI Taxonomy" id="158019"/>
    <lineage>
        <taxon>Eukaryota</taxon>
        <taxon>Metazoa</taxon>
        <taxon>Spiralia</taxon>
        <taxon>Lophotrochozoa</taxon>
        <taxon>Mollusca</taxon>
        <taxon>Cephalopoda</taxon>
        <taxon>Coleoidea</taxon>
        <taxon>Decapodiformes</taxon>
        <taxon>Sepiida</taxon>
        <taxon>Sepiina</taxon>
        <taxon>Sepiidae</taxon>
        <taxon>Acanthosepion</taxon>
    </lineage>
</organism>
<dbReference type="AlphaFoldDB" id="A0A812CN73"/>